<dbReference type="RefSeq" id="WP_188041034.1">
    <property type="nucleotide sequence ID" value="NZ_JACVHF010000015.1"/>
</dbReference>
<organism evidence="2 3">
    <name type="scientific">Heliobacterium chlorum</name>
    <dbReference type="NCBI Taxonomy" id="2698"/>
    <lineage>
        <taxon>Bacteria</taxon>
        <taxon>Bacillati</taxon>
        <taxon>Bacillota</taxon>
        <taxon>Clostridia</taxon>
        <taxon>Eubacteriales</taxon>
        <taxon>Heliobacteriaceae</taxon>
        <taxon>Heliobacterium</taxon>
    </lineage>
</organism>
<feature type="transmembrane region" description="Helical" evidence="1">
    <location>
        <begin position="34"/>
        <end position="50"/>
    </location>
</feature>
<comment type="caution">
    <text evidence="2">The sequence shown here is derived from an EMBL/GenBank/DDBJ whole genome shotgun (WGS) entry which is preliminary data.</text>
</comment>
<feature type="transmembrane region" description="Helical" evidence="1">
    <location>
        <begin position="7"/>
        <end position="28"/>
    </location>
</feature>
<evidence type="ECO:0000313" key="3">
    <source>
        <dbReference type="Proteomes" id="UP000617402"/>
    </source>
</evidence>
<evidence type="ECO:0000256" key="1">
    <source>
        <dbReference type="SAM" id="Phobius"/>
    </source>
</evidence>
<keyword evidence="1" id="KW-0472">Membrane</keyword>
<feature type="transmembrane region" description="Helical" evidence="1">
    <location>
        <begin position="86"/>
        <end position="109"/>
    </location>
</feature>
<gene>
    <name evidence="2" type="ORF">H1S01_13915</name>
</gene>
<name>A0ABR7T7P2_HELCL</name>
<keyword evidence="1" id="KW-1133">Transmembrane helix</keyword>
<evidence type="ECO:0000313" key="2">
    <source>
        <dbReference type="EMBL" id="MBC9785586.1"/>
    </source>
</evidence>
<feature type="transmembrane region" description="Helical" evidence="1">
    <location>
        <begin position="62"/>
        <end position="80"/>
    </location>
</feature>
<sequence>MSTKKKQFLLGISMLVITIPFIIGIPWVVTYLSFWMFIPLFISVASTYFIKFDDQNQNKVHYPWVCCSSAVVVLFTIAFLQHSDAAIGYAIMAYPFALAIFPSYVLALYRIKKQGLVQEEQPSSPTTKNL</sequence>
<dbReference type="EMBL" id="JACVHF010000015">
    <property type="protein sequence ID" value="MBC9785586.1"/>
    <property type="molecule type" value="Genomic_DNA"/>
</dbReference>
<protein>
    <submittedName>
        <fullName evidence="2">Uncharacterized protein</fullName>
    </submittedName>
</protein>
<reference evidence="2 3" key="1">
    <citation type="submission" date="2020-07" db="EMBL/GenBank/DDBJ databases">
        <title>Draft whole-genome sequence of Heliobacterium chlorum DSM 3682, type strain.</title>
        <authorList>
            <person name="Kyndt J.A."/>
            <person name="Meyer T.E."/>
            <person name="Imhoff J.F."/>
        </authorList>
    </citation>
    <scope>NUCLEOTIDE SEQUENCE [LARGE SCALE GENOMIC DNA]</scope>
    <source>
        <strain evidence="2 3">DSM 3682</strain>
    </source>
</reference>
<proteinExistence type="predicted"/>
<keyword evidence="1" id="KW-0812">Transmembrane</keyword>
<accession>A0ABR7T7P2</accession>
<dbReference type="Proteomes" id="UP000617402">
    <property type="component" value="Unassembled WGS sequence"/>
</dbReference>
<keyword evidence="3" id="KW-1185">Reference proteome</keyword>